<evidence type="ECO:0000313" key="2">
    <source>
        <dbReference type="Proteomes" id="UP000594342"/>
    </source>
</evidence>
<accession>A0A5K0UB84</accession>
<comment type="caution">
    <text evidence="1">The sequence shown here is derived from an EMBL/GenBank/DDBJ whole genome shotgun (WGS) entry which is preliminary data.</text>
</comment>
<protein>
    <submittedName>
        <fullName evidence="1">Uncharacterized protein</fullName>
    </submittedName>
</protein>
<reference evidence="1 2" key="1">
    <citation type="submission" date="2018-10" db="EMBL/GenBank/DDBJ databases">
        <authorList>
            <consortium name="IHU Genomes"/>
        </authorList>
    </citation>
    <scope>NUCLEOTIDE SEQUENCE [LARGE SCALE GENOMIC DNA]</scope>
    <source>
        <strain evidence="1 2">A1</strain>
    </source>
</reference>
<proteinExistence type="predicted"/>
<dbReference type="EMBL" id="UPSH01000001">
    <property type="protein sequence ID" value="VBB18336.1"/>
    <property type="molecule type" value="Genomic_DNA"/>
</dbReference>
<organism evidence="1 2">
    <name type="scientific">Yasminevirus sp. GU-2018</name>
    <dbReference type="NCBI Taxonomy" id="2420051"/>
    <lineage>
        <taxon>Viruses</taxon>
        <taxon>Varidnaviria</taxon>
        <taxon>Bamfordvirae</taxon>
        <taxon>Nucleocytoviricota</taxon>
        <taxon>Megaviricetes</taxon>
        <taxon>Imitervirales</taxon>
        <taxon>Mimiviridae</taxon>
        <taxon>Klosneuvirinae</taxon>
        <taxon>Yasminevirus</taxon>
        <taxon>Yasminevirus saudimassiliense</taxon>
    </lineage>
</organism>
<evidence type="ECO:0000313" key="1">
    <source>
        <dbReference type="EMBL" id="VBB18336.1"/>
    </source>
</evidence>
<keyword evidence="2" id="KW-1185">Reference proteome</keyword>
<sequence length="117" mass="13712">MSRNYHNYSDDDDGAEDFVPLDSLQSAKNLKEIEEIDSALIDLCESIQKYLDDAKNMWDTVFAPFINTCDCATLQKVSDRDFHVFVDFMTTQRVYKLMITSKVRLEKRKRFLLAQSR</sequence>
<dbReference type="Proteomes" id="UP000594342">
    <property type="component" value="Unassembled WGS sequence"/>
</dbReference>
<gene>
    <name evidence="1" type="ORF">YASMINEVIRUS_799</name>
</gene>
<name>A0A5K0UB84_9VIRU</name>